<dbReference type="WBParaSite" id="EVEC_0000657401-mRNA-1">
    <property type="protein sequence ID" value="EVEC_0000657401-mRNA-1"/>
    <property type="gene ID" value="EVEC_0000657401"/>
</dbReference>
<proteinExistence type="predicted"/>
<organism evidence="3">
    <name type="scientific">Enterobius vermicularis</name>
    <name type="common">Human pinworm</name>
    <dbReference type="NCBI Taxonomy" id="51028"/>
    <lineage>
        <taxon>Eukaryota</taxon>
        <taxon>Metazoa</taxon>
        <taxon>Ecdysozoa</taxon>
        <taxon>Nematoda</taxon>
        <taxon>Chromadorea</taxon>
        <taxon>Rhabditida</taxon>
        <taxon>Spirurina</taxon>
        <taxon>Oxyuridomorpha</taxon>
        <taxon>Oxyuroidea</taxon>
        <taxon>Oxyuridae</taxon>
        <taxon>Enterobius</taxon>
    </lineage>
</organism>
<sequence>MRPVKRWRFDEGRGAVGDEEEGQCRTRRPKRAVDRIEFVYIIGMMDKWLFGECLVNSHQPVSPLVSLVFDYNDGTAFIDVFNAFTDADTKAGVGGTADSNAAALLKLLLFR</sequence>
<evidence type="ECO:0000313" key="2">
    <source>
        <dbReference type="Proteomes" id="UP000274131"/>
    </source>
</evidence>
<reference evidence="1 2" key="2">
    <citation type="submission" date="2018-10" db="EMBL/GenBank/DDBJ databases">
        <authorList>
            <consortium name="Pathogen Informatics"/>
        </authorList>
    </citation>
    <scope>NUCLEOTIDE SEQUENCE [LARGE SCALE GENOMIC DNA]</scope>
</reference>
<reference evidence="3" key="1">
    <citation type="submission" date="2017-02" db="UniProtKB">
        <authorList>
            <consortium name="WormBaseParasite"/>
        </authorList>
    </citation>
    <scope>IDENTIFICATION</scope>
</reference>
<protein>
    <submittedName>
        <fullName evidence="1 3">Uncharacterized protein</fullName>
    </submittedName>
</protein>
<keyword evidence="2" id="KW-1185">Reference proteome</keyword>
<evidence type="ECO:0000313" key="3">
    <source>
        <dbReference type="WBParaSite" id="EVEC_0000657401-mRNA-1"/>
    </source>
</evidence>
<accession>A0A0N4V8A5</accession>
<name>A0A0N4V8A5_ENTVE</name>
<evidence type="ECO:0000313" key="1">
    <source>
        <dbReference type="EMBL" id="VDD91397.1"/>
    </source>
</evidence>
<dbReference type="Proteomes" id="UP000274131">
    <property type="component" value="Unassembled WGS sequence"/>
</dbReference>
<gene>
    <name evidence="1" type="ORF">EVEC_LOCUS6148</name>
</gene>
<dbReference type="AlphaFoldDB" id="A0A0N4V8A5"/>
<dbReference type="EMBL" id="UXUI01008396">
    <property type="protein sequence ID" value="VDD91397.1"/>
    <property type="molecule type" value="Genomic_DNA"/>
</dbReference>